<comment type="caution">
    <text evidence="2">The sequence shown here is derived from an EMBL/GenBank/DDBJ whole genome shotgun (WGS) entry which is preliminary data.</text>
</comment>
<evidence type="ECO:0000313" key="2">
    <source>
        <dbReference type="EMBL" id="RCL38229.1"/>
    </source>
</evidence>
<feature type="domain" description="DnaT DNA-binding" evidence="1">
    <location>
        <begin position="94"/>
        <end position="157"/>
    </location>
</feature>
<reference evidence="2 3" key="1">
    <citation type="journal article" date="2018" name="Microbiome">
        <title>Fine metagenomic profile of the Mediterranean stratified and mixed water columns revealed by assembly and recruitment.</title>
        <authorList>
            <person name="Haro-Moreno J.M."/>
            <person name="Lopez-Perez M."/>
            <person name="De La Torre J.R."/>
            <person name="Picazo A."/>
            <person name="Camacho A."/>
            <person name="Rodriguez-Valera F."/>
        </authorList>
    </citation>
    <scope>NUCLEOTIDE SEQUENCE [LARGE SCALE GENOMIC DNA]</scope>
    <source>
        <strain evidence="2">MED-G83</strain>
    </source>
</reference>
<dbReference type="Gene3D" id="1.10.8.1180">
    <property type="match status" value="2"/>
</dbReference>
<proteinExistence type="predicted"/>
<feature type="domain" description="DnaT DNA-binding" evidence="1">
    <location>
        <begin position="167"/>
        <end position="225"/>
    </location>
</feature>
<accession>A0A368BLN5</accession>
<dbReference type="Pfam" id="PF17948">
    <property type="entry name" value="DnaT"/>
    <property type="match status" value="2"/>
</dbReference>
<dbReference type="Proteomes" id="UP000252147">
    <property type="component" value="Unassembled WGS sequence"/>
</dbReference>
<evidence type="ECO:0000313" key="3">
    <source>
        <dbReference type="Proteomes" id="UP000252147"/>
    </source>
</evidence>
<evidence type="ECO:0000259" key="1">
    <source>
        <dbReference type="Pfam" id="PF17948"/>
    </source>
</evidence>
<gene>
    <name evidence="2" type="ORF">DBW97_02970</name>
</gene>
<name>A0A368BLN5_9GAMM</name>
<dbReference type="InterPro" id="IPR040480">
    <property type="entry name" value="DnaT_DNA_bind"/>
</dbReference>
<sequence length="269" mass="31581">MDKHHKINIEYAKKLGLKSALIYQYVKDINADTKLQTIIEEFPYLSSEDVGNSIKSLVEQGLIEFDDANQIITLSTTIKKTKIRTPLNNRSNKIDKFWSPSEDAIEVLQRAGVDTEFINGLLDEFIIYWSEKSSALVSYNSKFIEYCRLKWAQHTAEIDTKSVPRIIDKNWRPSEDCLDIIKMTGIDDNFVLLHLPEFILYWKEDGRAFVSWDIKFLDFIKNKWNYNVEVTSKEHTYKFDLFDPYAKDKNKSKKLAKGNIKDLRKKYKI</sequence>
<protein>
    <recommendedName>
        <fullName evidence="1">DnaT DNA-binding domain-containing protein</fullName>
    </recommendedName>
</protein>
<organism evidence="2 3">
    <name type="scientific">SAR86 cluster bacterium</name>
    <dbReference type="NCBI Taxonomy" id="2030880"/>
    <lineage>
        <taxon>Bacteria</taxon>
        <taxon>Pseudomonadati</taxon>
        <taxon>Pseudomonadota</taxon>
        <taxon>Gammaproteobacteria</taxon>
        <taxon>SAR86 cluster</taxon>
    </lineage>
</organism>
<dbReference type="EMBL" id="QOPD01000004">
    <property type="protein sequence ID" value="RCL38229.1"/>
    <property type="molecule type" value="Genomic_DNA"/>
</dbReference>
<dbReference type="AlphaFoldDB" id="A0A368BLN5"/>